<dbReference type="PRINTS" id="PR00463">
    <property type="entry name" value="EP450I"/>
</dbReference>
<dbReference type="GO" id="GO:0016705">
    <property type="term" value="F:oxidoreductase activity, acting on paired donors, with incorporation or reduction of molecular oxygen"/>
    <property type="evidence" value="ECO:0007669"/>
    <property type="project" value="InterPro"/>
</dbReference>
<dbReference type="Gene3D" id="1.10.630.10">
    <property type="entry name" value="Cytochrome P450"/>
    <property type="match status" value="1"/>
</dbReference>
<evidence type="ECO:0000313" key="8">
    <source>
        <dbReference type="EMBL" id="KDO79382.1"/>
    </source>
</evidence>
<evidence type="ECO:0000256" key="1">
    <source>
        <dbReference type="ARBA" id="ARBA00010617"/>
    </source>
</evidence>
<dbReference type="Gene3D" id="1.20.930.50">
    <property type="match status" value="1"/>
</dbReference>
<evidence type="ECO:0000256" key="3">
    <source>
        <dbReference type="ARBA" id="ARBA00022723"/>
    </source>
</evidence>
<sequence>MADNHGPAFSTRPAITASKLLGYHYAVFGFAPYGPYWLEMRKITAVELLSHYRLDMFKHIWISEELDALVGGWLEEHKQKRLLGGEGNEEQDFIDVMLNILEDVWIFTFDADTINKATSLASTFAFQTRKAITVTVASGSSKRAHILNILPYLMPCYMFVALKWEKVLRNTIPDQVRHGFNISGKCKDLAQIFIKKLAVNLQHNLLAQEELDIFVGKDRNVQEAGIKNLRYLQAVVKETLRMYAPSPILLRAAKDDCTLSNGYHVAAGTSLMLNIWKIQCDERVWSDPNEFQPERFLTSHKDTDVWGLNFEMIPFGSRRRSCPGVSLALQMLNLTMASLLHSFEG</sequence>
<dbReference type="GO" id="GO:0020037">
    <property type="term" value="F:heme binding"/>
    <property type="evidence" value="ECO:0007669"/>
    <property type="project" value="InterPro"/>
</dbReference>
<keyword evidence="3 7" id="KW-0479">Metal-binding</keyword>
<dbReference type="STRING" id="2711.A0A067GVA5"/>
<dbReference type="EMBL" id="KK784878">
    <property type="protein sequence ID" value="KDO79382.1"/>
    <property type="molecule type" value="Genomic_DNA"/>
</dbReference>
<organism evidence="8 9">
    <name type="scientific">Citrus sinensis</name>
    <name type="common">Sweet orange</name>
    <name type="synonym">Citrus aurantium var. sinensis</name>
    <dbReference type="NCBI Taxonomy" id="2711"/>
    <lineage>
        <taxon>Eukaryota</taxon>
        <taxon>Viridiplantae</taxon>
        <taxon>Streptophyta</taxon>
        <taxon>Embryophyta</taxon>
        <taxon>Tracheophyta</taxon>
        <taxon>Spermatophyta</taxon>
        <taxon>Magnoliopsida</taxon>
        <taxon>eudicotyledons</taxon>
        <taxon>Gunneridae</taxon>
        <taxon>Pentapetalae</taxon>
        <taxon>rosids</taxon>
        <taxon>malvids</taxon>
        <taxon>Sapindales</taxon>
        <taxon>Rutaceae</taxon>
        <taxon>Aurantioideae</taxon>
        <taxon>Citrus</taxon>
    </lineage>
</organism>
<dbReference type="InterPro" id="IPR002401">
    <property type="entry name" value="Cyt_P450_E_grp-I"/>
</dbReference>
<comment type="cofactor">
    <cofactor evidence="7">
        <name>heme</name>
        <dbReference type="ChEBI" id="CHEBI:30413"/>
    </cofactor>
</comment>
<evidence type="ECO:0000256" key="7">
    <source>
        <dbReference type="PIRSR" id="PIRSR602401-1"/>
    </source>
</evidence>
<evidence type="ECO:0000256" key="2">
    <source>
        <dbReference type="ARBA" id="ARBA00022617"/>
    </source>
</evidence>
<evidence type="ECO:0000256" key="5">
    <source>
        <dbReference type="ARBA" id="ARBA00023004"/>
    </source>
</evidence>
<reference evidence="8 9" key="1">
    <citation type="submission" date="2014-04" db="EMBL/GenBank/DDBJ databases">
        <authorList>
            <consortium name="International Citrus Genome Consortium"/>
            <person name="Gmitter F."/>
            <person name="Chen C."/>
            <person name="Farmerie W."/>
            <person name="Harkins T."/>
            <person name="Desany B."/>
            <person name="Mohiuddin M."/>
            <person name="Kodira C."/>
            <person name="Borodovsky M."/>
            <person name="Lomsadze A."/>
            <person name="Burns P."/>
            <person name="Jenkins J."/>
            <person name="Prochnik S."/>
            <person name="Shu S."/>
            <person name="Chapman J."/>
            <person name="Pitluck S."/>
            <person name="Schmutz J."/>
            <person name="Rokhsar D."/>
        </authorList>
    </citation>
    <scope>NUCLEOTIDE SEQUENCE</scope>
</reference>
<dbReference type="Pfam" id="PF00067">
    <property type="entry name" value="p450"/>
    <property type="match status" value="1"/>
</dbReference>
<protein>
    <recommendedName>
        <fullName evidence="10">Cytochrome P450</fullName>
    </recommendedName>
</protein>
<dbReference type="InterPro" id="IPR050651">
    <property type="entry name" value="Plant_Cytochrome_P450_Monoox"/>
</dbReference>
<gene>
    <name evidence="8" type="ORF">CISIN_1g040137mg</name>
</gene>
<dbReference type="InterPro" id="IPR036396">
    <property type="entry name" value="Cyt_P450_sf"/>
</dbReference>
<dbReference type="InterPro" id="IPR001128">
    <property type="entry name" value="Cyt_P450"/>
</dbReference>
<dbReference type="PANTHER" id="PTHR47947">
    <property type="entry name" value="CYTOCHROME P450 82C3-RELATED"/>
    <property type="match status" value="1"/>
</dbReference>
<evidence type="ECO:0000256" key="4">
    <source>
        <dbReference type="ARBA" id="ARBA00023002"/>
    </source>
</evidence>
<comment type="similarity">
    <text evidence="1">Belongs to the cytochrome P450 family.</text>
</comment>
<keyword evidence="2 7" id="KW-0349">Heme</keyword>
<keyword evidence="5 7" id="KW-0408">Iron</keyword>
<feature type="binding site" description="axial binding residue" evidence="7">
    <location>
        <position position="322"/>
    </location>
    <ligand>
        <name>heme</name>
        <dbReference type="ChEBI" id="CHEBI:30413"/>
    </ligand>
    <ligandPart>
        <name>Fe</name>
        <dbReference type="ChEBI" id="CHEBI:18248"/>
    </ligandPart>
</feature>
<dbReference type="GO" id="GO:0005506">
    <property type="term" value="F:iron ion binding"/>
    <property type="evidence" value="ECO:0007669"/>
    <property type="project" value="InterPro"/>
</dbReference>
<dbReference type="AlphaFoldDB" id="A0A067GVA5"/>
<evidence type="ECO:0000313" key="9">
    <source>
        <dbReference type="Proteomes" id="UP000027120"/>
    </source>
</evidence>
<proteinExistence type="inferred from homology"/>
<dbReference type="SMR" id="A0A067GVA5"/>
<dbReference type="SUPFAM" id="SSF48264">
    <property type="entry name" value="Cytochrome P450"/>
    <property type="match status" value="1"/>
</dbReference>
<keyword evidence="6" id="KW-0503">Monooxygenase</keyword>
<evidence type="ECO:0000256" key="6">
    <source>
        <dbReference type="ARBA" id="ARBA00023033"/>
    </source>
</evidence>
<evidence type="ECO:0008006" key="10">
    <source>
        <dbReference type="Google" id="ProtNLM"/>
    </source>
</evidence>
<keyword evidence="4" id="KW-0560">Oxidoreductase</keyword>
<keyword evidence="9" id="KW-1185">Reference proteome</keyword>
<dbReference type="GO" id="GO:0004497">
    <property type="term" value="F:monooxygenase activity"/>
    <property type="evidence" value="ECO:0007669"/>
    <property type="project" value="UniProtKB-KW"/>
</dbReference>
<dbReference type="Proteomes" id="UP000027120">
    <property type="component" value="Unassembled WGS sequence"/>
</dbReference>
<dbReference type="PANTHER" id="PTHR47947:SF29">
    <property type="entry name" value="CYTOCHROME P450 CYP82D47-LIKE"/>
    <property type="match status" value="1"/>
</dbReference>
<name>A0A067GVA5_CITSI</name>
<accession>A0A067GVA5</accession>